<dbReference type="Gene3D" id="6.10.250.2750">
    <property type="match status" value="1"/>
</dbReference>
<dbReference type="OrthoDB" id="9785398at2"/>
<accession>A0A1B1C6J6</accession>
<dbReference type="GO" id="GO:0016829">
    <property type="term" value="F:lyase activity"/>
    <property type="evidence" value="ECO:0007669"/>
    <property type="project" value="UniProtKB-KW"/>
</dbReference>
<dbReference type="InterPro" id="IPR040442">
    <property type="entry name" value="Pyrv_kinase-like_dom_sf"/>
</dbReference>
<protein>
    <submittedName>
        <fullName evidence="1">2-methylisocitrate lyase</fullName>
    </submittedName>
</protein>
<dbReference type="PANTHER" id="PTHR42905">
    <property type="entry name" value="PHOSPHOENOLPYRUVATE CARBOXYLASE"/>
    <property type="match status" value="1"/>
</dbReference>
<evidence type="ECO:0000313" key="2">
    <source>
        <dbReference type="Proteomes" id="UP000092691"/>
    </source>
</evidence>
<dbReference type="CDD" id="cd00377">
    <property type="entry name" value="ICL_PEPM"/>
    <property type="match status" value="1"/>
</dbReference>
<dbReference type="Gene3D" id="3.20.20.60">
    <property type="entry name" value="Phosphoenolpyruvate-binding domains"/>
    <property type="match status" value="1"/>
</dbReference>
<dbReference type="SUPFAM" id="SSF51621">
    <property type="entry name" value="Phosphoenolpyruvate/pyruvate domain"/>
    <property type="match status" value="1"/>
</dbReference>
<dbReference type="InterPro" id="IPR015813">
    <property type="entry name" value="Pyrv/PenolPyrv_kinase-like_dom"/>
</dbReference>
<sequence length="279" mass="29291">MDQRGKFERLKALHQGDSAFVIPNPWDAGSARLLASLGFEALATTSAGYAFSKGKLDSFASLGRDEVLENAAEIVGAADLPVSADLEDGFGASPETCGETIRLACEIGLVGGSIEDATGNSAAPIYDLSQAVERIHAAAEAARGLPFLLTARAENYLWERPDLDDTIERLQAFSAAGADVLYAPGLPDIEAIRTVCAAVDKPVNVVMGLKGRKYSVAELSSVGVRRVSVGGSFARAALGALMRAAMEVKTAGTFGYADDALSSAFASQLMSQEKRKDRL</sequence>
<dbReference type="Pfam" id="PF13714">
    <property type="entry name" value="PEP_mutase"/>
    <property type="match status" value="1"/>
</dbReference>
<proteinExistence type="predicted"/>
<keyword evidence="1" id="KW-0456">Lyase</keyword>
<gene>
    <name evidence="1" type="ORF">BA011_06140</name>
</gene>
<dbReference type="RefSeq" id="WP_065279790.1">
    <property type="nucleotide sequence ID" value="NZ_CP016286.1"/>
</dbReference>
<dbReference type="AlphaFoldDB" id="A0A1B1C6J6"/>
<evidence type="ECO:0000313" key="1">
    <source>
        <dbReference type="EMBL" id="ANP85350.1"/>
    </source>
</evidence>
<dbReference type="PANTHER" id="PTHR42905:SF16">
    <property type="entry name" value="CARBOXYPHOSPHONOENOLPYRUVATE PHOSPHONOMUTASE-LIKE PROTEIN (AFU_ORTHOLOGUE AFUA_5G07230)"/>
    <property type="match status" value="1"/>
</dbReference>
<dbReference type="Proteomes" id="UP000092691">
    <property type="component" value="Chromosome"/>
</dbReference>
<reference evidence="1 2" key="1">
    <citation type="submission" date="2016-06" db="EMBL/GenBank/DDBJ databases">
        <title>Microsymbionts genomes from the relict species Vavilovia formosa.</title>
        <authorList>
            <person name="Chirak E."/>
            <person name="Kimeklis A."/>
            <person name="Andronov E."/>
        </authorList>
    </citation>
    <scope>NUCLEOTIDE SEQUENCE [LARGE SCALE GENOMIC DNA]</scope>
    <source>
        <strain evidence="1 2">Vaf10</strain>
    </source>
</reference>
<dbReference type="InterPro" id="IPR039556">
    <property type="entry name" value="ICL/PEPM"/>
</dbReference>
<dbReference type="EMBL" id="CP016286">
    <property type="protein sequence ID" value="ANP85350.1"/>
    <property type="molecule type" value="Genomic_DNA"/>
</dbReference>
<name>A0A1B1C6J6_RHILE</name>
<organism evidence="1 2">
    <name type="scientific">Rhizobium leguminosarum</name>
    <dbReference type="NCBI Taxonomy" id="384"/>
    <lineage>
        <taxon>Bacteria</taxon>
        <taxon>Pseudomonadati</taxon>
        <taxon>Pseudomonadota</taxon>
        <taxon>Alphaproteobacteria</taxon>
        <taxon>Hyphomicrobiales</taxon>
        <taxon>Rhizobiaceae</taxon>
        <taxon>Rhizobium/Agrobacterium group</taxon>
        <taxon>Rhizobium</taxon>
    </lineage>
</organism>